<sequence length="102" mass="11783">MKKEQHDYKPKHEQRQKKRKLMKKIKRKKQFGAGTGAKVTSTKIAGAQKATSKMTKCRTGYRQNDGAEMEAPKRAFPKKMQQLLNTCFSCCLNKRRGSFRMA</sequence>
<evidence type="ECO:0000313" key="3">
    <source>
        <dbReference type="WBParaSite" id="nRc.2.0.1.t25342-RA"/>
    </source>
</evidence>
<proteinExistence type="predicted"/>
<dbReference type="AlphaFoldDB" id="A0A915JGR8"/>
<feature type="region of interest" description="Disordered" evidence="1">
    <location>
        <begin position="1"/>
        <end position="37"/>
    </location>
</feature>
<accession>A0A915JGR8</accession>
<evidence type="ECO:0000313" key="2">
    <source>
        <dbReference type="Proteomes" id="UP000887565"/>
    </source>
</evidence>
<protein>
    <submittedName>
        <fullName evidence="3">Uncharacterized protein</fullName>
    </submittedName>
</protein>
<keyword evidence="2" id="KW-1185">Reference proteome</keyword>
<name>A0A915JGR8_ROMCU</name>
<evidence type="ECO:0000256" key="1">
    <source>
        <dbReference type="SAM" id="MobiDB-lite"/>
    </source>
</evidence>
<feature type="compositionally biased region" description="Basic and acidic residues" evidence="1">
    <location>
        <begin position="1"/>
        <end position="13"/>
    </location>
</feature>
<organism evidence="2 3">
    <name type="scientific">Romanomermis culicivorax</name>
    <name type="common">Nematode worm</name>
    <dbReference type="NCBI Taxonomy" id="13658"/>
    <lineage>
        <taxon>Eukaryota</taxon>
        <taxon>Metazoa</taxon>
        <taxon>Ecdysozoa</taxon>
        <taxon>Nematoda</taxon>
        <taxon>Enoplea</taxon>
        <taxon>Dorylaimia</taxon>
        <taxon>Mermithida</taxon>
        <taxon>Mermithoidea</taxon>
        <taxon>Mermithidae</taxon>
        <taxon>Romanomermis</taxon>
    </lineage>
</organism>
<dbReference type="Proteomes" id="UP000887565">
    <property type="component" value="Unplaced"/>
</dbReference>
<reference evidence="3" key="1">
    <citation type="submission" date="2022-11" db="UniProtKB">
        <authorList>
            <consortium name="WormBaseParasite"/>
        </authorList>
    </citation>
    <scope>IDENTIFICATION</scope>
</reference>
<feature type="compositionally biased region" description="Basic residues" evidence="1">
    <location>
        <begin position="14"/>
        <end position="30"/>
    </location>
</feature>
<dbReference type="WBParaSite" id="nRc.2.0.1.t25342-RA">
    <property type="protein sequence ID" value="nRc.2.0.1.t25342-RA"/>
    <property type="gene ID" value="nRc.2.0.1.g25342"/>
</dbReference>